<accession>A0A4Q9P2Y2</accession>
<name>A0A4Q9P2Y2_9APHY</name>
<dbReference type="STRING" id="114155.A0A4Q9P2Y2"/>
<dbReference type="EMBL" id="ML145090">
    <property type="protein sequence ID" value="TBU63311.1"/>
    <property type="molecule type" value="Genomic_DNA"/>
</dbReference>
<dbReference type="InterPro" id="IPR011333">
    <property type="entry name" value="SKP1/BTB/POZ_sf"/>
</dbReference>
<protein>
    <submittedName>
        <fullName evidence="1">Uncharacterized protein</fullName>
    </submittedName>
</protein>
<keyword evidence="2" id="KW-1185">Reference proteome</keyword>
<evidence type="ECO:0000313" key="1">
    <source>
        <dbReference type="EMBL" id="TBU63311.1"/>
    </source>
</evidence>
<dbReference type="Proteomes" id="UP000292082">
    <property type="component" value="Unassembled WGS sequence"/>
</dbReference>
<reference evidence="1 2" key="1">
    <citation type="submission" date="2019-01" db="EMBL/GenBank/DDBJ databases">
        <title>Draft genome sequences of three monokaryotic isolates of the white-rot basidiomycete fungus Dichomitus squalens.</title>
        <authorList>
            <consortium name="DOE Joint Genome Institute"/>
            <person name="Lopez S.C."/>
            <person name="Andreopoulos B."/>
            <person name="Pangilinan J."/>
            <person name="Lipzen A."/>
            <person name="Riley R."/>
            <person name="Ahrendt S."/>
            <person name="Ng V."/>
            <person name="Barry K."/>
            <person name="Daum C."/>
            <person name="Grigoriev I.V."/>
            <person name="Hilden K.S."/>
            <person name="Makela M.R."/>
            <person name="de Vries R.P."/>
        </authorList>
    </citation>
    <scope>NUCLEOTIDE SEQUENCE [LARGE SCALE GENOMIC DNA]</scope>
    <source>
        <strain evidence="1 2">CBS 464.89</strain>
    </source>
</reference>
<dbReference type="AlphaFoldDB" id="A0A4Q9P2Y2"/>
<gene>
    <name evidence="1" type="ORF">BD310DRAFT_870091</name>
</gene>
<evidence type="ECO:0000313" key="2">
    <source>
        <dbReference type="Proteomes" id="UP000292082"/>
    </source>
</evidence>
<organism evidence="1 2">
    <name type="scientific">Dichomitus squalens</name>
    <dbReference type="NCBI Taxonomy" id="114155"/>
    <lineage>
        <taxon>Eukaryota</taxon>
        <taxon>Fungi</taxon>
        <taxon>Dikarya</taxon>
        <taxon>Basidiomycota</taxon>
        <taxon>Agaricomycotina</taxon>
        <taxon>Agaricomycetes</taxon>
        <taxon>Polyporales</taxon>
        <taxon>Polyporaceae</taxon>
        <taxon>Dichomitus</taxon>
    </lineage>
</organism>
<sequence>MNDFDKIKDDAVPSNGLSNDIIIRSSDKVDFVIQRKLLSEASPILRDMLRMSQPPPYSAEPQDEIVGSPPVLALPEDGATISALLQFHTHGLDKDGPTLSKVRSILEAARRYRMYGVVAAFRPRLVELGKLRTDALSAFAIACSLGLDEEAETLAPLAYELRGRYVPELGDMSAGVYYRLNHYDPR</sequence>
<dbReference type="Gene3D" id="3.30.710.10">
    <property type="entry name" value="Potassium Channel Kv1.1, Chain A"/>
    <property type="match status" value="1"/>
</dbReference>
<feature type="non-terminal residue" evidence="1">
    <location>
        <position position="186"/>
    </location>
</feature>
<proteinExistence type="predicted"/>